<dbReference type="PANTHER" id="PTHR13259:SF1">
    <property type="entry name" value="BLADDER CANCER-ASSOCIATED PROTEIN"/>
    <property type="match status" value="1"/>
</dbReference>
<feature type="transmembrane region" description="Helical" evidence="6">
    <location>
        <begin position="27"/>
        <end position="48"/>
    </location>
</feature>
<keyword evidence="3 6" id="KW-1133">Transmembrane helix</keyword>
<dbReference type="GeneID" id="25317823"/>
<protein>
    <submittedName>
        <fullName evidence="7">Uncharacterized protein</fullName>
    </submittedName>
</protein>
<dbReference type="PANTHER" id="PTHR13259">
    <property type="entry name" value="BLADDER CANCER 10 KD PROTEIN HOMOLOG"/>
    <property type="match status" value="1"/>
</dbReference>
<keyword evidence="2 6" id="KW-0812">Transmembrane</keyword>
<dbReference type="EMBL" id="LASV01000254">
    <property type="protein sequence ID" value="KKA20491.1"/>
    <property type="molecule type" value="Genomic_DNA"/>
</dbReference>
<evidence type="ECO:0000313" key="7">
    <source>
        <dbReference type="EMBL" id="KKA20491.1"/>
    </source>
</evidence>
<accession>A0A0F4YRK8</accession>
<comment type="subcellular location">
    <subcellularLocation>
        <location evidence="1">Membrane</location>
    </subcellularLocation>
</comment>
<evidence type="ECO:0000256" key="4">
    <source>
        <dbReference type="ARBA" id="ARBA00023136"/>
    </source>
</evidence>
<comment type="caution">
    <text evidence="7">The sequence shown here is derived from an EMBL/GenBank/DDBJ whole genome shotgun (WGS) entry which is preliminary data.</text>
</comment>
<evidence type="ECO:0000313" key="8">
    <source>
        <dbReference type="Proteomes" id="UP000053958"/>
    </source>
</evidence>
<keyword evidence="8" id="KW-1185">Reference proteome</keyword>
<evidence type="ECO:0000256" key="3">
    <source>
        <dbReference type="ARBA" id="ARBA00022989"/>
    </source>
</evidence>
<evidence type="ECO:0000256" key="2">
    <source>
        <dbReference type="ARBA" id="ARBA00022692"/>
    </source>
</evidence>
<evidence type="ECO:0000256" key="1">
    <source>
        <dbReference type="ARBA" id="ARBA00004370"/>
    </source>
</evidence>
<evidence type="ECO:0000256" key="6">
    <source>
        <dbReference type="SAM" id="Phobius"/>
    </source>
</evidence>
<dbReference type="AlphaFoldDB" id="A0A0F4YRK8"/>
<dbReference type="Pfam" id="PF06726">
    <property type="entry name" value="BC10"/>
    <property type="match status" value="1"/>
</dbReference>
<dbReference type="OrthoDB" id="5563033at2759"/>
<organism evidence="7 8">
    <name type="scientific">Rasamsonia emersonii (strain ATCC 16479 / CBS 393.64 / IMI 116815)</name>
    <dbReference type="NCBI Taxonomy" id="1408163"/>
    <lineage>
        <taxon>Eukaryota</taxon>
        <taxon>Fungi</taxon>
        <taxon>Dikarya</taxon>
        <taxon>Ascomycota</taxon>
        <taxon>Pezizomycotina</taxon>
        <taxon>Eurotiomycetes</taxon>
        <taxon>Eurotiomycetidae</taxon>
        <taxon>Eurotiales</taxon>
        <taxon>Trichocomaceae</taxon>
        <taxon>Rasamsonia</taxon>
    </lineage>
</organism>
<proteinExistence type="predicted"/>
<name>A0A0F4YRK8_RASE3</name>
<gene>
    <name evidence="7" type="ORF">T310_5479</name>
</gene>
<dbReference type="SMART" id="SM01396">
    <property type="entry name" value="BC10"/>
    <property type="match status" value="1"/>
</dbReference>
<sequence length="203" mass="23152">MFCLRSWLPLLFIPTNASPLFILSFVTLTYILHRPCIYCSALLLILFISSCHWSDRCFFDFRGDWFSPRFTSSPFTYMVPVNNSSSSSVALEQLDMKNANESLAKYLLETVNTTTTALAGAALEEAKRRLLNNGSSVINATTEFRQEEWTGLGLEWLRSLLGRREWTLPCIDVKATDSSTPYSRHKNRQARQHSMQTSFNKGT</sequence>
<evidence type="ECO:0000256" key="5">
    <source>
        <dbReference type="SAM" id="MobiDB-lite"/>
    </source>
</evidence>
<dbReference type="GO" id="GO:0016020">
    <property type="term" value="C:membrane"/>
    <property type="evidence" value="ECO:0007669"/>
    <property type="project" value="UniProtKB-SubCell"/>
</dbReference>
<reference evidence="7 8" key="1">
    <citation type="submission" date="2015-04" db="EMBL/GenBank/DDBJ databases">
        <authorList>
            <person name="Heijne W.H."/>
            <person name="Fedorova N.D."/>
            <person name="Nierman W.C."/>
            <person name="Vollebregt A.W."/>
            <person name="Zhao Z."/>
            <person name="Wu L."/>
            <person name="Kumar M."/>
            <person name="Stam H."/>
            <person name="van den Berg M.A."/>
            <person name="Pel H.J."/>
        </authorList>
    </citation>
    <scope>NUCLEOTIDE SEQUENCE [LARGE SCALE GENOMIC DNA]</scope>
    <source>
        <strain evidence="7 8">CBS 393.64</strain>
    </source>
</reference>
<dbReference type="RefSeq" id="XP_013327103.1">
    <property type="nucleotide sequence ID" value="XM_013471649.1"/>
</dbReference>
<dbReference type="InterPro" id="IPR009598">
    <property type="entry name" value="BCALP"/>
</dbReference>
<feature type="region of interest" description="Disordered" evidence="5">
    <location>
        <begin position="177"/>
        <end position="203"/>
    </location>
</feature>
<feature type="compositionally biased region" description="Polar residues" evidence="5">
    <location>
        <begin position="192"/>
        <end position="203"/>
    </location>
</feature>
<keyword evidence="4 6" id="KW-0472">Membrane</keyword>
<dbReference type="Proteomes" id="UP000053958">
    <property type="component" value="Unassembled WGS sequence"/>
</dbReference>